<dbReference type="InterPro" id="IPR021352">
    <property type="entry name" value="DUF2971"/>
</dbReference>
<sequence length="336" mass="39714">MKISLKNANMSEIGYHYCTVESFYKIISTSIIRFGNVLKMNDSTELRWLADVINSYVEEYTHNWDDEKRKEAKRFLSENLFNFLEDFLLNDYQGNKDKYICCFSEENDLLSQWRGYADDGHGVCIGFDLEALVNCKHHQEFDECVNNIKPLKYFAKIEYATSHYIKKDEDNKGRVRYITKKLEDKIVNKNDKVIIDEIYKTIDNIIEKNDINLAKTFIMFELMHGILFKNKAFQEEKEIRLICNVSDNADKKHQLMESFSEYPNEVTIKGPIFYPLKNDLKSCYEVRFAPVKKKIIKEIWIGPKCNIDNRDLRFFLENCGYDDGDIIIEHSKASYK</sequence>
<dbReference type="AlphaFoldDB" id="A0A1M6MB69"/>
<accession>A0A1M6MB69</accession>
<dbReference type="Proteomes" id="UP000184386">
    <property type="component" value="Unassembled WGS sequence"/>
</dbReference>
<proteinExistence type="predicted"/>
<organism evidence="1 2">
    <name type="scientific">Anaerocolumna jejuensis DSM 15929</name>
    <dbReference type="NCBI Taxonomy" id="1121322"/>
    <lineage>
        <taxon>Bacteria</taxon>
        <taxon>Bacillati</taxon>
        <taxon>Bacillota</taxon>
        <taxon>Clostridia</taxon>
        <taxon>Lachnospirales</taxon>
        <taxon>Lachnospiraceae</taxon>
        <taxon>Anaerocolumna</taxon>
    </lineage>
</organism>
<dbReference type="Pfam" id="PF11185">
    <property type="entry name" value="DUF2971"/>
    <property type="match status" value="1"/>
</dbReference>
<dbReference type="EMBL" id="FRAC01000007">
    <property type="protein sequence ID" value="SHJ80711.1"/>
    <property type="molecule type" value="Genomic_DNA"/>
</dbReference>
<evidence type="ECO:0000313" key="1">
    <source>
        <dbReference type="EMBL" id="SHJ80711.1"/>
    </source>
</evidence>
<keyword evidence="2" id="KW-1185">Reference proteome</keyword>
<name>A0A1M6MB69_9FIRM</name>
<reference evidence="1 2" key="1">
    <citation type="submission" date="2016-11" db="EMBL/GenBank/DDBJ databases">
        <authorList>
            <person name="Jaros S."/>
            <person name="Januszkiewicz K."/>
            <person name="Wedrychowicz H."/>
        </authorList>
    </citation>
    <scope>NUCLEOTIDE SEQUENCE [LARGE SCALE GENOMIC DNA]</scope>
    <source>
        <strain evidence="1 2">DSM 15929</strain>
    </source>
</reference>
<evidence type="ECO:0008006" key="3">
    <source>
        <dbReference type="Google" id="ProtNLM"/>
    </source>
</evidence>
<gene>
    <name evidence="1" type="ORF">SAMN02745136_00933</name>
</gene>
<evidence type="ECO:0000313" key="2">
    <source>
        <dbReference type="Proteomes" id="UP000184386"/>
    </source>
</evidence>
<protein>
    <recommendedName>
        <fullName evidence="3">DUF2971 domain-containing protein</fullName>
    </recommendedName>
</protein>